<keyword evidence="2" id="KW-0808">Transferase</keyword>
<organism evidence="2 3">
    <name type="scientific">Ceratocystis lukuohia</name>
    <dbReference type="NCBI Taxonomy" id="2019550"/>
    <lineage>
        <taxon>Eukaryota</taxon>
        <taxon>Fungi</taxon>
        <taxon>Dikarya</taxon>
        <taxon>Ascomycota</taxon>
        <taxon>Pezizomycotina</taxon>
        <taxon>Sordariomycetes</taxon>
        <taxon>Hypocreomycetidae</taxon>
        <taxon>Microascales</taxon>
        <taxon>Ceratocystidaceae</taxon>
        <taxon>Ceratocystis</taxon>
    </lineage>
</organism>
<sequence length="266" mass="30507">MRTEKDNAWITLGDLNAHHGTWDVNPMENEAGKILENWMTENDLTMLNDKEEPTHKDGRVIDLVITPQATVDQNAQMHSAQTAHRNQPVDVEKRTKYKKQKKAMRWEIVKAKKSLMSKIVVDLKEPKDVFHAVKWADNKTDRGIPLLQRPDQMKTTCTAESVALLLETHTKEHTEKEWHFHKPNPEANEWSPLTSEEVKASLWKPVNTAPGADHITNEVWKRAWEPLGSMITKLYNLCLESGNHPSIFKKADLVAIPKPGRPRNEP</sequence>
<dbReference type="GeneID" id="98118973"/>
<accession>A0ABR4MG62</accession>
<proteinExistence type="predicted"/>
<keyword evidence="2" id="KW-0695">RNA-directed DNA polymerase</keyword>
<dbReference type="Proteomes" id="UP001610728">
    <property type="component" value="Unassembled WGS sequence"/>
</dbReference>
<dbReference type="Gene3D" id="3.60.10.10">
    <property type="entry name" value="Endonuclease/exonuclease/phosphatase"/>
    <property type="match status" value="1"/>
</dbReference>
<keyword evidence="2" id="KW-0548">Nucleotidyltransferase</keyword>
<dbReference type="InterPro" id="IPR036691">
    <property type="entry name" value="Endo/exonu/phosph_ase_sf"/>
</dbReference>
<name>A0ABR4MG62_9PEZI</name>
<dbReference type="Pfam" id="PF14529">
    <property type="entry name" value="Exo_endo_phos_2"/>
    <property type="match status" value="1"/>
</dbReference>
<keyword evidence="3" id="KW-1185">Reference proteome</keyword>
<dbReference type="GO" id="GO:0003964">
    <property type="term" value="F:RNA-directed DNA polymerase activity"/>
    <property type="evidence" value="ECO:0007669"/>
    <property type="project" value="UniProtKB-KW"/>
</dbReference>
<protein>
    <submittedName>
        <fullName evidence="2">RNA-directed DNA polymerase from mobile element jockey</fullName>
    </submittedName>
</protein>
<comment type="caution">
    <text evidence="2">The sequence shown here is derived from an EMBL/GenBank/DDBJ whole genome shotgun (WGS) entry which is preliminary data.</text>
</comment>
<evidence type="ECO:0000259" key="1">
    <source>
        <dbReference type="Pfam" id="PF14529"/>
    </source>
</evidence>
<gene>
    <name evidence="2" type="ORF">HOO65_050361</name>
</gene>
<dbReference type="RefSeq" id="XP_070858420.1">
    <property type="nucleotide sequence ID" value="XM_071003455.1"/>
</dbReference>
<feature type="domain" description="Endonuclease/exonuclease/phosphatase" evidence="1">
    <location>
        <begin position="4"/>
        <end position="76"/>
    </location>
</feature>
<dbReference type="EMBL" id="JABSNW010000005">
    <property type="protein sequence ID" value="KAL2887240.1"/>
    <property type="molecule type" value="Genomic_DNA"/>
</dbReference>
<dbReference type="PANTHER" id="PTHR33481">
    <property type="entry name" value="REVERSE TRANSCRIPTASE"/>
    <property type="match status" value="1"/>
</dbReference>
<evidence type="ECO:0000313" key="2">
    <source>
        <dbReference type="EMBL" id="KAL2887240.1"/>
    </source>
</evidence>
<reference evidence="2 3" key="1">
    <citation type="submission" date="2020-05" db="EMBL/GenBank/DDBJ databases">
        <title>Ceratocystis lukuohia genome.</title>
        <authorList>
            <person name="Harrington T.C."/>
            <person name="Kim K."/>
            <person name="Mayers C.G."/>
        </authorList>
    </citation>
    <scope>NUCLEOTIDE SEQUENCE [LARGE SCALE GENOMIC DNA]</scope>
    <source>
        <strain evidence="2 3">C4212</strain>
    </source>
</reference>
<evidence type="ECO:0000313" key="3">
    <source>
        <dbReference type="Proteomes" id="UP001610728"/>
    </source>
</evidence>
<dbReference type="PANTHER" id="PTHR33481:SF1">
    <property type="entry name" value="ENDONUCLEASE_EXONUCLEASE_PHOSPHATASE DOMAIN-CONTAINING PROTEIN-RELATED"/>
    <property type="match status" value="1"/>
</dbReference>
<dbReference type="InterPro" id="IPR005135">
    <property type="entry name" value="Endo/exonuclease/phosphatase"/>
</dbReference>
<dbReference type="SUPFAM" id="SSF56219">
    <property type="entry name" value="DNase I-like"/>
    <property type="match status" value="1"/>
</dbReference>